<dbReference type="AlphaFoldDB" id="A0A1X1Y5B7"/>
<dbReference type="PANTHER" id="PTHR46766:SF1">
    <property type="entry name" value="GLUTAMINE-RICH PROTEIN 2"/>
    <property type="match status" value="1"/>
</dbReference>
<evidence type="ECO:0000259" key="2">
    <source>
        <dbReference type="Pfam" id="PF00823"/>
    </source>
</evidence>
<dbReference type="FunFam" id="1.20.1260.20:FF:000001">
    <property type="entry name" value="PPE family protein PPE41"/>
    <property type="match status" value="1"/>
</dbReference>
<gene>
    <name evidence="4" type="primary">PPE31_4</name>
    <name evidence="4" type="ORF">MLAC_17510</name>
</gene>
<comment type="similarity">
    <text evidence="1">Belongs to the mycobacterial PPE family.</text>
</comment>
<accession>A0A1X1Y5B7</accession>
<dbReference type="InterPro" id="IPR038332">
    <property type="entry name" value="PPE_sf"/>
</dbReference>
<dbReference type="Gene3D" id="1.20.1260.20">
    <property type="entry name" value="PPE superfamily"/>
    <property type="match status" value="1"/>
</dbReference>
<feature type="domain" description="PPE" evidence="2">
    <location>
        <begin position="2"/>
        <end position="164"/>
    </location>
</feature>
<evidence type="ECO:0000313" key="5">
    <source>
        <dbReference type="Proteomes" id="UP000466396"/>
    </source>
</evidence>
<feature type="domain" description="PPE family C-terminal" evidence="3">
    <location>
        <begin position="321"/>
        <end position="403"/>
    </location>
</feature>
<proteinExistence type="inferred from homology"/>
<evidence type="ECO:0000259" key="3">
    <source>
        <dbReference type="Pfam" id="PF12484"/>
    </source>
</evidence>
<dbReference type="OrthoDB" id="4713837at2"/>
<dbReference type="KEGG" id="mlj:MLAC_17510"/>
<name>A0A1X1Y5B7_9MYCO</name>
<reference evidence="4 5" key="1">
    <citation type="journal article" date="2019" name="Emerg. Microbes Infect.">
        <title>Comprehensive subspecies identification of 175 nontuberculous mycobacteria species based on 7547 genomic profiles.</title>
        <authorList>
            <person name="Matsumoto Y."/>
            <person name="Kinjo T."/>
            <person name="Motooka D."/>
            <person name="Nabeya D."/>
            <person name="Jung N."/>
            <person name="Uechi K."/>
            <person name="Horii T."/>
            <person name="Iida T."/>
            <person name="Fujita J."/>
            <person name="Nakamura S."/>
        </authorList>
    </citation>
    <scope>NUCLEOTIDE SEQUENCE [LARGE SCALE GENOMIC DNA]</scope>
    <source>
        <strain evidence="4 5">JCM 15657</strain>
    </source>
</reference>
<organism evidence="4 5">
    <name type="scientific">Mycobacterium lacus</name>
    <dbReference type="NCBI Taxonomy" id="169765"/>
    <lineage>
        <taxon>Bacteria</taxon>
        <taxon>Bacillati</taxon>
        <taxon>Actinomycetota</taxon>
        <taxon>Actinomycetes</taxon>
        <taxon>Mycobacteriales</taxon>
        <taxon>Mycobacteriaceae</taxon>
        <taxon>Mycobacterium</taxon>
    </lineage>
</organism>
<dbReference type="SUPFAM" id="SSF140459">
    <property type="entry name" value="PE/PPE dimer-like"/>
    <property type="match status" value="1"/>
</dbReference>
<dbReference type="EMBL" id="AP022581">
    <property type="protein sequence ID" value="BBX96457.1"/>
    <property type="molecule type" value="Genomic_DNA"/>
</dbReference>
<dbReference type="Pfam" id="PF00823">
    <property type="entry name" value="PPE"/>
    <property type="match status" value="1"/>
</dbReference>
<evidence type="ECO:0000313" key="4">
    <source>
        <dbReference type="EMBL" id="BBX96457.1"/>
    </source>
</evidence>
<dbReference type="GO" id="GO:0052572">
    <property type="term" value="P:response to host immune response"/>
    <property type="evidence" value="ECO:0007669"/>
    <property type="project" value="TreeGrafter"/>
</dbReference>
<dbReference type="RefSeq" id="WP_085160686.1">
    <property type="nucleotide sequence ID" value="NZ_AP022581.1"/>
</dbReference>
<keyword evidence="5" id="KW-1185">Reference proteome</keyword>
<evidence type="ECO:0000256" key="1">
    <source>
        <dbReference type="ARBA" id="ARBA00010652"/>
    </source>
</evidence>
<sequence>MDFGALPPEVNSLRMYSGPGSAPMLAALTAWDGLAAEMHLTATAYESVISALVSEGWLGPASSAMAAAAAPYVTWMSVTGLQAAQTASQAAAAAAAFEAAFAMTVPPAVVAANRARLLALVATNFLGINTPAIAATEAEYAEMWAQDATAMYGYAASSAEAAALTPFTEPAQTTNPSGQAGQAAAVTQAAGAAVGSLTQTELPHLMSAVPASLQGLASPAAASPLDAIPGSGLLADILNFLDGNDGNPYGLFLNSTLVNGLVSAGYTAPGLIMPAVTGAMSDINAVALGGAPEVAFPVMGPAPDAAWTGATVAQSGLGGVTAGSSQAALVGRLSVPPSWTAAIEVAKLAGTPLPGAGSTSTIAVPEAGAGMPGVPGMPAPGVYSHSFGSGPRYGFRPTIMARPPAAG</sequence>
<protein>
    <submittedName>
        <fullName evidence="4">PPE family protein</fullName>
    </submittedName>
</protein>
<dbReference type="Proteomes" id="UP000466396">
    <property type="component" value="Chromosome"/>
</dbReference>
<dbReference type="PANTHER" id="PTHR46766">
    <property type="entry name" value="GLUTAMINE-RICH PROTEIN 2"/>
    <property type="match status" value="1"/>
</dbReference>
<dbReference type="InterPro" id="IPR022171">
    <property type="entry name" value="PPE_C"/>
</dbReference>
<dbReference type="InterPro" id="IPR000030">
    <property type="entry name" value="PPE_dom"/>
</dbReference>
<dbReference type="Pfam" id="PF12484">
    <property type="entry name" value="PPE-SVP"/>
    <property type="match status" value="1"/>
</dbReference>